<protein>
    <recommendedName>
        <fullName evidence="2">Urease accessory protein UreD</fullName>
    </recommendedName>
</protein>
<comment type="function">
    <text evidence="2">Required for maturation of urease via the functional incorporation of the urease nickel metallocenter.</text>
</comment>
<dbReference type="RefSeq" id="WP_344626423.1">
    <property type="nucleotide sequence ID" value="NZ_BAAALD010000067.1"/>
</dbReference>
<keyword evidence="1 2" id="KW-0143">Chaperone</keyword>
<feature type="region of interest" description="Disordered" evidence="3">
    <location>
        <begin position="1"/>
        <end position="22"/>
    </location>
</feature>
<reference evidence="4 5" key="1">
    <citation type="journal article" date="2019" name="Int. J. Syst. Evol. Microbiol.">
        <title>The Global Catalogue of Microorganisms (GCM) 10K type strain sequencing project: providing services to taxonomists for standard genome sequencing and annotation.</title>
        <authorList>
            <consortium name="The Broad Institute Genomics Platform"/>
            <consortium name="The Broad Institute Genome Sequencing Center for Infectious Disease"/>
            <person name="Wu L."/>
            <person name="Ma J."/>
        </authorList>
    </citation>
    <scope>NUCLEOTIDE SEQUENCE [LARGE SCALE GENOMIC DNA]</scope>
    <source>
        <strain evidence="4 5">JCM 13002</strain>
    </source>
</reference>
<keyword evidence="5" id="KW-1185">Reference proteome</keyword>
<evidence type="ECO:0000256" key="3">
    <source>
        <dbReference type="SAM" id="MobiDB-lite"/>
    </source>
</evidence>
<comment type="subunit">
    <text evidence="2">UreD, UreF and UreG form a complex that acts as a GTP-hydrolysis-dependent molecular chaperone, activating the urease apoprotein by helping to assemble the nickel containing metallocenter of UreC. The UreE protein probably delivers the nickel.</text>
</comment>
<evidence type="ECO:0000313" key="5">
    <source>
        <dbReference type="Proteomes" id="UP001499987"/>
    </source>
</evidence>
<evidence type="ECO:0000256" key="2">
    <source>
        <dbReference type="HAMAP-Rule" id="MF_01384"/>
    </source>
</evidence>
<organism evidence="4 5">
    <name type="scientific">Kitasatospora arboriphila</name>
    <dbReference type="NCBI Taxonomy" id="258052"/>
    <lineage>
        <taxon>Bacteria</taxon>
        <taxon>Bacillati</taxon>
        <taxon>Actinomycetota</taxon>
        <taxon>Actinomycetes</taxon>
        <taxon>Kitasatosporales</taxon>
        <taxon>Streptomycetaceae</taxon>
        <taxon>Kitasatospora</taxon>
    </lineage>
</organism>
<dbReference type="InterPro" id="IPR002669">
    <property type="entry name" value="UreD"/>
</dbReference>
<name>A0ABN1TX39_9ACTN</name>
<sequence>MTVTGARHPAAGHTTAPHPAAVDATARITAAPDGRGGTALPVLAGAGPLALRRTRGAPGTAHVCVIGSMAAPLGGDRLALHAEVRPGAALTVTSAAATVSLPGRGGAPARYELHLTVGEDAELDWRPEPVIAAAGSRLLLTTVVHLAPGARLRLREEQVLGRLHDHTRGAPPGRITARLTVHLAGPAPAGRVLLDQQTDLGPGAPGWDGPAVLGPHRTVGQLLTVGLPAPPPPPDGTDAALLTLPGPADGPPATLLTALAPDALALRRLLAPGTGRNGSGGTVTSAAARTSER</sequence>
<gene>
    <name evidence="2" type="primary">ureD</name>
    <name evidence="4" type="ORF">GCM10009663_55440</name>
</gene>
<feature type="region of interest" description="Disordered" evidence="3">
    <location>
        <begin position="271"/>
        <end position="293"/>
    </location>
</feature>
<evidence type="ECO:0000313" key="4">
    <source>
        <dbReference type="EMBL" id="GAA1106305.1"/>
    </source>
</evidence>
<proteinExistence type="inferred from homology"/>
<dbReference type="HAMAP" id="MF_01384">
    <property type="entry name" value="UreD"/>
    <property type="match status" value="1"/>
</dbReference>
<dbReference type="Proteomes" id="UP001499987">
    <property type="component" value="Unassembled WGS sequence"/>
</dbReference>
<feature type="compositionally biased region" description="Polar residues" evidence="3">
    <location>
        <begin position="282"/>
        <end position="293"/>
    </location>
</feature>
<accession>A0ABN1TX39</accession>
<keyword evidence="2" id="KW-0963">Cytoplasm</keyword>
<comment type="subcellular location">
    <subcellularLocation>
        <location evidence="2">Cytoplasm</location>
    </subcellularLocation>
</comment>
<evidence type="ECO:0000256" key="1">
    <source>
        <dbReference type="ARBA" id="ARBA00023186"/>
    </source>
</evidence>
<comment type="similarity">
    <text evidence="2">Belongs to the UreD family.</text>
</comment>
<dbReference type="EMBL" id="BAAALD010000067">
    <property type="protein sequence ID" value="GAA1106305.1"/>
    <property type="molecule type" value="Genomic_DNA"/>
</dbReference>
<dbReference type="Pfam" id="PF01774">
    <property type="entry name" value="UreD"/>
    <property type="match status" value="1"/>
</dbReference>
<keyword evidence="2" id="KW-0996">Nickel insertion</keyword>
<comment type="caution">
    <text evidence="4">The sequence shown here is derived from an EMBL/GenBank/DDBJ whole genome shotgun (WGS) entry which is preliminary data.</text>
</comment>